<feature type="signal peptide" evidence="2">
    <location>
        <begin position="1"/>
        <end position="34"/>
    </location>
</feature>
<proteinExistence type="predicted"/>
<gene>
    <name evidence="4" type="ORF">C7378_2328</name>
</gene>
<dbReference type="EMBL" id="SMGK01000003">
    <property type="protein sequence ID" value="TCK72738.1"/>
    <property type="molecule type" value="Genomic_DNA"/>
</dbReference>
<evidence type="ECO:0000256" key="2">
    <source>
        <dbReference type="SAM" id="SignalP"/>
    </source>
</evidence>
<dbReference type="Proteomes" id="UP000295210">
    <property type="component" value="Unassembled WGS sequence"/>
</dbReference>
<evidence type="ECO:0000259" key="3">
    <source>
        <dbReference type="PROSITE" id="PS50234"/>
    </source>
</evidence>
<dbReference type="Pfam" id="PF13519">
    <property type="entry name" value="VWA_2"/>
    <property type="match status" value="1"/>
</dbReference>
<dbReference type="InterPro" id="IPR036465">
    <property type="entry name" value="vWFA_dom_sf"/>
</dbReference>
<evidence type="ECO:0000313" key="5">
    <source>
        <dbReference type="Proteomes" id="UP000295210"/>
    </source>
</evidence>
<feature type="chain" id="PRO_5021016778" evidence="2">
    <location>
        <begin position="35"/>
        <end position="385"/>
    </location>
</feature>
<protein>
    <submittedName>
        <fullName evidence="4">VWFA-related protein</fullName>
    </submittedName>
</protein>
<dbReference type="OrthoDB" id="110718at2"/>
<dbReference type="InterPro" id="IPR017802">
    <property type="entry name" value="VWFA-rel_acidobac-type"/>
</dbReference>
<dbReference type="Gene3D" id="3.40.50.410">
    <property type="entry name" value="von Willebrand factor, type A domain"/>
    <property type="match status" value="1"/>
</dbReference>
<dbReference type="SMART" id="SM00327">
    <property type="entry name" value="VWA"/>
    <property type="match status" value="1"/>
</dbReference>
<sequence>MPAIAFLRSCVLRSVAPAVFLSLCLCAQSSRAQAQQPATPPKPAATSTPSVDYTRHEIQPSLDIDHDPVPSPDAADNEPATPGKALAKEGAANVYTLHENVDEVLLNCTVVDESGRLVSDLNRKDFHVWEDNVLQNVTSFQHRDVPVSLGILVDNSGSMRDKRTAVDEAALDLVRHSNPQDAAFIVNFSEKAYLDQGFTSNISDLEKGLSHYDARGTTAIYDAVAASADELSKHAKWPKQVLLIITDGADDASRLSLEQAVRRVEQLSGPVVYSIGLLYDSDNKQDMQRARDALQELSNETGGVAYFPKSLQEVDDIANEVARVIRNQYTLGYHSTKPPSLGGYRTVRVEAVGPKHSKLIVRTRKGYYSREIKEMHEVQTAQQAK</sequence>
<dbReference type="AlphaFoldDB" id="A0A4R1L3V6"/>
<reference evidence="4 5" key="1">
    <citation type="submission" date="2019-03" db="EMBL/GenBank/DDBJ databases">
        <title>Genomic Encyclopedia of Type Strains, Phase IV (KMG-IV): sequencing the most valuable type-strain genomes for metagenomic binning, comparative biology and taxonomic classification.</title>
        <authorList>
            <person name="Goeker M."/>
        </authorList>
    </citation>
    <scope>NUCLEOTIDE SEQUENCE [LARGE SCALE GENOMIC DNA]</scope>
    <source>
        <strain evidence="4 5">DSM 103428</strain>
    </source>
</reference>
<keyword evidence="2" id="KW-0732">Signal</keyword>
<dbReference type="NCBIfam" id="TIGR03436">
    <property type="entry name" value="acidobact_VWFA"/>
    <property type="match status" value="1"/>
</dbReference>
<name>A0A4R1L3V6_9BACT</name>
<organism evidence="4 5">
    <name type="scientific">Acidipila rosea</name>
    <dbReference type="NCBI Taxonomy" id="768535"/>
    <lineage>
        <taxon>Bacteria</taxon>
        <taxon>Pseudomonadati</taxon>
        <taxon>Acidobacteriota</taxon>
        <taxon>Terriglobia</taxon>
        <taxon>Terriglobales</taxon>
        <taxon>Acidobacteriaceae</taxon>
        <taxon>Acidipila</taxon>
    </lineage>
</organism>
<feature type="domain" description="VWFA" evidence="3">
    <location>
        <begin position="148"/>
        <end position="321"/>
    </location>
</feature>
<dbReference type="CDD" id="cd00198">
    <property type="entry name" value="vWFA"/>
    <property type="match status" value="1"/>
</dbReference>
<feature type="region of interest" description="Disordered" evidence="1">
    <location>
        <begin position="61"/>
        <end position="83"/>
    </location>
</feature>
<accession>A0A4R1L3V6</accession>
<dbReference type="PROSITE" id="PS50234">
    <property type="entry name" value="VWFA"/>
    <property type="match status" value="1"/>
</dbReference>
<dbReference type="SUPFAM" id="SSF53300">
    <property type="entry name" value="vWA-like"/>
    <property type="match status" value="1"/>
</dbReference>
<evidence type="ECO:0000313" key="4">
    <source>
        <dbReference type="EMBL" id="TCK72738.1"/>
    </source>
</evidence>
<comment type="caution">
    <text evidence="4">The sequence shown here is derived from an EMBL/GenBank/DDBJ whole genome shotgun (WGS) entry which is preliminary data.</text>
</comment>
<keyword evidence="5" id="KW-1185">Reference proteome</keyword>
<dbReference type="InterPro" id="IPR002035">
    <property type="entry name" value="VWF_A"/>
</dbReference>
<evidence type="ECO:0000256" key="1">
    <source>
        <dbReference type="SAM" id="MobiDB-lite"/>
    </source>
</evidence>